<accession>A0AAD9WP23</accession>
<sequence length="188" mass="21462">MQTIAKAVRDWYYDTSAFQKVPRWYKVNSYNLKAIRTKTIDSNYDLALSFTVYYADDIESPKFYPSISADNRVYYVACSITPGAGIEFNTNPVIAFPHPAWKQNFRIWLNDPLHSYTSIYVEVIRLYSTSDPGTSNGKVVVGRAKIPMPKKVSRKKEGRFGLMRSDEKGGCRPEGHIAISMEVVRIDN</sequence>
<reference evidence="1" key="1">
    <citation type="journal article" date="2023" name="Plant J.">
        <title>Genome sequences and population genomics provide insights into the demographic history, inbreeding, and mutation load of two 'living fossil' tree species of Dipteronia.</title>
        <authorList>
            <person name="Feng Y."/>
            <person name="Comes H.P."/>
            <person name="Chen J."/>
            <person name="Zhu S."/>
            <person name="Lu R."/>
            <person name="Zhang X."/>
            <person name="Li P."/>
            <person name="Qiu J."/>
            <person name="Olsen K.M."/>
            <person name="Qiu Y."/>
        </authorList>
    </citation>
    <scope>NUCLEOTIDE SEQUENCE</scope>
    <source>
        <strain evidence="1">KIB01</strain>
    </source>
</reference>
<keyword evidence="2" id="KW-1185">Reference proteome</keyword>
<dbReference type="PANTHER" id="PTHR38365">
    <property type="entry name" value="C2 DOMAIN-CONTAINING PROTEIN-RELATED"/>
    <property type="match status" value="1"/>
</dbReference>
<comment type="caution">
    <text evidence="1">The sequence shown here is derived from an EMBL/GenBank/DDBJ whole genome shotgun (WGS) entry which is preliminary data.</text>
</comment>
<protein>
    <submittedName>
        <fullName evidence="1">Uncharacterized protein</fullName>
    </submittedName>
</protein>
<dbReference type="AlphaFoldDB" id="A0AAD9WP23"/>
<gene>
    <name evidence="1" type="ORF">Ddye_032084</name>
</gene>
<organism evidence="1 2">
    <name type="scientific">Dipteronia dyeriana</name>
    <dbReference type="NCBI Taxonomy" id="168575"/>
    <lineage>
        <taxon>Eukaryota</taxon>
        <taxon>Viridiplantae</taxon>
        <taxon>Streptophyta</taxon>
        <taxon>Embryophyta</taxon>
        <taxon>Tracheophyta</taxon>
        <taxon>Spermatophyta</taxon>
        <taxon>Magnoliopsida</taxon>
        <taxon>eudicotyledons</taxon>
        <taxon>Gunneridae</taxon>
        <taxon>Pentapetalae</taxon>
        <taxon>rosids</taxon>
        <taxon>malvids</taxon>
        <taxon>Sapindales</taxon>
        <taxon>Sapindaceae</taxon>
        <taxon>Hippocastanoideae</taxon>
        <taxon>Acereae</taxon>
        <taxon>Dipteronia</taxon>
    </lineage>
</organism>
<proteinExistence type="predicted"/>
<evidence type="ECO:0000313" key="1">
    <source>
        <dbReference type="EMBL" id="KAK2637292.1"/>
    </source>
</evidence>
<name>A0AAD9WP23_9ROSI</name>
<dbReference type="PANTHER" id="PTHR38365:SF1">
    <property type="entry name" value="C2 DOMAIN-CONTAINING PROTEIN"/>
    <property type="match status" value="1"/>
</dbReference>
<evidence type="ECO:0000313" key="2">
    <source>
        <dbReference type="Proteomes" id="UP001280121"/>
    </source>
</evidence>
<dbReference type="EMBL" id="JANJYI010000009">
    <property type="protein sequence ID" value="KAK2637292.1"/>
    <property type="molecule type" value="Genomic_DNA"/>
</dbReference>
<dbReference type="Proteomes" id="UP001280121">
    <property type="component" value="Unassembled WGS sequence"/>
</dbReference>